<name>A0AAQ3TS17_PASNO</name>
<keyword evidence="5" id="KW-1185">Reference proteome</keyword>
<sequence>MGIIFTQRNSNLIEATDQILCKRWGMQHCVLVDFKIAHRIVSYVNSAEMPVVRMSRPFTVVRNGVASPRVAAFSSRGPSPAFPGLNLPSIAVPDLKDSPVTVRRTVTNVGPADASYRAVVEASPVVVSVEPSMTRFVGGAGGSNKATFQVTLFTARHRVQGGYMFGSLTWVDGGAHSV</sequence>
<dbReference type="Proteomes" id="UP001341281">
    <property type="component" value="Chromosome 05"/>
</dbReference>
<evidence type="ECO:0000256" key="2">
    <source>
        <dbReference type="ARBA" id="ARBA00022729"/>
    </source>
</evidence>
<proteinExistence type="inferred from homology"/>
<dbReference type="EMBL" id="CP144749">
    <property type="protein sequence ID" value="WVZ76957.1"/>
    <property type="molecule type" value="Genomic_DNA"/>
</dbReference>
<organism evidence="4 5">
    <name type="scientific">Paspalum notatum var. saurae</name>
    <dbReference type="NCBI Taxonomy" id="547442"/>
    <lineage>
        <taxon>Eukaryota</taxon>
        <taxon>Viridiplantae</taxon>
        <taxon>Streptophyta</taxon>
        <taxon>Embryophyta</taxon>
        <taxon>Tracheophyta</taxon>
        <taxon>Spermatophyta</taxon>
        <taxon>Magnoliopsida</taxon>
        <taxon>Liliopsida</taxon>
        <taxon>Poales</taxon>
        <taxon>Poaceae</taxon>
        <taxon>PACMAD clade</taxon>
        <taxon>Panicoideae</taxon>
        <taxon>Andropogonodae</taxon>
        <taxon>Paspaleae</taxon>
        <taxon>Paspalinae</taxon>
        <taxon>Paspalum</taxon>
    </lineage>
</organism>
<dbReference type="AlphaFoldDB" id="A0AAQ3TS17"/>
<feature type="domain" description="Subtilisin-like protease fibronectin type-III" evidence="3">
    <location>
        <begin position="85"/>
        <end position="178"/>
    </location>
</feature>
<evidence type="ECO:0000256" key="1">
    <source>
        <dbReference type="ARBA" id="ARBA00011073"/>
    </source>
</evidence>
<dbReference type="Pfam" id="PF17766">
    <property type="entry name" value="fn3_6"/>
    <property type="match status" value="1"/>
</dbReference>
<evidence type="ECO:0000313" key="4">
    <source>
        <dbReference type="EMBL" id="WVZ76957.1"/>
    </source>
</evidence>
<dbReference type="InterPro" id="IPR041469">
    <property type="entry name" value="Subtilisin-like_FN3"/>
</dbReference>
<reference evidence="4 5" key="1">
    <citation type="submission" date="2024-02" db="EMBL/GenBank/DDBJ databases">
        <title>High-quality chromosome-scale genome assembly of Pensacola bahiagrass (Paspalum notatum Flugge var. saurae).</title>
        <authorList>
            <person name="Vega J.M."/>
            <person name="Podio M."/>
            <person name="Orjuela J."/>
            <person name="Siena L.A."/>
            <person name="Pessino S.C."/>
            <person name="Combes M.C."/>
            <person name="Mariac C."/>
            <person name="Albertini E."/>
            <person name="Pupilli F."/>
            <person name="Ortiz J.P.A."/>
            <person name="Leblanc O."/>
        </authorList>
    </citation>
    <scope>NUCLEOTIDE SEQUENCE [LARGE SCALE GENOMIC DNA]</scope>
    <source>
        <strain evidence="4">R1</strain>
        <tissue evidence="4">Leaf</tissue>
    </source>
</reference>
<evidence type="ECO:0000259" key="3">
    <source>
        <dbReference type="Pfam" id="PF17766"/>
    </source>
</evidence>
<keyword evidence="2" id="KW-0732">Signal</keyword>
<protein>
    <recommendedName>
        <fullName evidence="3">Subtilisin-like protease fibronectin type-III domain-containing protein</fullName>
    </recommendedName>
</protein>
<accession>A0AAQ3TS17</accession>
<dbReference type="InterPro" id="IPR045051">
    <property type="entry name" value="SBT"/>
</dbReference>
<comment type="similarity">
    <text evidence="1">Belongs to the peptidase S8 family.</text>
</comment>
<evidence type="ECO:0000313" key="5">
    <source>
        <dbReference type="Proteomes" id="UP001341281"/>
    </source>
</evidence>
<dbReference type="Gene3D" id="2.60.40.2310">
    <property type="match status" value="1"/>
</dbReference>
<gene>
    <name evidence="4" type="ORF">U9M48_024865</name>
</gene>
<dbReference type="PANTHER" id="PTHR10795">
    <property type="entry name" value="PROPROTEIN CONVERTASE SUBTILISIN/KEXIN"/>
    <property type="match status" value="1"/>
</dbReference>